<evidence type="ECO:0000313" key="3">
    <source>
        <dbReference type="Proteomes" id="UP001218788"/>
    </source>
</evidence>
<evidence type="ECO:0000259" key="1">
    <source>
        <dbReference type="Pfam" id="PF14317"/>
    </source>
</evidence>
<keyword evidence="3" id="KW-1185">Reference proteome</keyword>
<organism evidence="2 3">
    <name type="scientific">Alteromonas gilva</name>
    <dbReference type="NCBI Taxonomy" id="2987522"/>
    <lineage>
        <taxon>Bacteria</taxon>
        <taxon>Pseudomonadati</taxon>
        <taxon>Pseudomonadota</taxon>
        <taxon>Gammaproteobacteria</taxon>
        <taxon>Alteromonadales</taxon>
        <taxon>Alteromonadaceae</taxon>
        <taxon>Alteromonas/Salinimonas group</taxon>
        <taxon>Alteromonas</taxon>
    </lineage>
</organism>
<dbReference type="InterPro" id="IPR025588">
    <property type="entry name" value="YcxB-like_C"/>
</dbReference>
<gene>
    <name evidence="2" type="ORF">OIK42_01230</name>
</gene>
<comment type="caution">
    <text evidence="2">The sequence shown here is derived from an EMBL/GenBank/DDBJ whole genome shotgun (WGS) entry which is preliminary data.</text>
</comment>
<proteinExistence type="predicted"/>
<name>A0ABT5L0H0_9ALTE</name>
<accession>A0ABT5L0H0</accession>
<evidence type="ECO:0000313" key="2">
    <source>
        <dbReference type="EMBL" id="MDC8829372.1"/>
    </source>
</evidence>
<feature type="domain" description="YcxB-like C-terminal" evidence="1">
    <location>
        <begin position="65"/>
        <end position="120"/>
    </location>
</feature>
<dbReference type="RefSeq" id="WP_273637736.1">
    <property type="nucleotide sequence ID" value="NZ_JAQQXP010000001.1"/>
</dbReference>
<protein>
    <submittedName>
        <fullName evidence="2">YcxB family protein</fullName>
    </submittedName>
</protein>
<dbReference type="Proteomes" id="UP001218788">
    <property type="component" value="Unassembled WGS sequence"/>
</dbReference>
<dbReference type="EMBL" id="JAQQXP010000001">
    <property type="protein sequence ID" value="MDC8829372.1"/>
    <property type="molecule type" value="Genomic_DNA"/>
</dbReference>
<reference evidence="2 3" key="1">
    <citation type="submission" date="2022-10" db="EMBL/GenBank/DDBJ databases">
        <title>Alteromonas sp. chi3 Genome sequencing.</title>
        <authorList>
            <person name="Park S."/>
        </authorList>
    </citation>
    <scope>NUCLEOTIDE SEQUENCE [LARGE SCALE GENOMIC DNA]</scope>
    <source>
        <strain evidence="3">chi3</strain>
    </source>
</reference>
<dbReference type="Pfam" id="PF14317">
    <property type="entry name" value="YcxB"/>
    <property type="match status" value="1"/>
</dbReference>
<sequence>MYSITVHYKLTEYCSLLLKVCEAEVGSKTANKWYFKLLAYPIWGAIYLFKLFKEGKCQFVFSKVGVARKSNSGISKLQWSEVAKVVNMEHFYLLVGNENGVAPVPKRCLSSNQQALLETWAMAKLTSEL</sequence>